<evidence type="ECO:0000256" key="4">
    <source>
        <dbReference type="PIRNR" id="PIRNR036492"/>
    </source>
</evidence>
<dbReference type="InterPro" id="IPR016162">
    <property type="entry name" value="Ald_DH_N"/>
</dbReference>
<reference evidence="7" key="1">
    <citation type="submission" date="2022-04" db="EMBL/GenBank/DDBJ databases">
        <title>Roseomonas acroporae sp. nov., isolated from coral Acropora digitifera.</title>
        <authorList>
            <person name="Sun H."/>
        </authorList>
    </citation>
    <scope>NUCLEOTIDE SEQUENCE</scope>
    <source>
        <strain evidence="7">NAR14</strain>
    </source>
</reference>
<evidence type="ECO:0000313" key="7">
    <source>
        <dbReference type="EMBL" id="MCK8784858.1"/>
    </source>
</evidence>
<dbReference type="PANTHER" id="PTHR43570:SF20">
    <property type="entry name" value="ALDEHYDE DEHYDROGENASE ALDX-RELATED"/>
    <property type="match status" value="1"/>
</dbReference>
<dbReference type="GO" id="GO:0006081">
    <property type="term" value="P:aldehyde metabolic process"/>
    <property type="evidence" value="ECO:0007669"/>
    <property type="project" value="InterPro"/>
</dbReference>
<proteinExistence type="inferred from homology"/>
<accession>A0A9X2BTQ4</accession>
<dbReference type="InterPro" id="IPR016163">
    <property type="entry name" value="Ald_DH_C"/>
</dbReference>
<gene>
    <name evidence="7" type="ORF">M0638_10735</name>
</gene>
<name>A0A9X2BTQ4_9PROT</name>
<dbReference type="PANTHER" id="PTHR43570">
    <property type="entry name" value="ALDEHYDE DEHYDROGENASE"/>
    <property type="match status" value="1"/>
</dbReference>
<evidence type="ECO:0000259" key="6">
    <source>
        <dbReference type="Pfam" id="PF00171"/>
    </source>
</evidence>
<comment type="caution">
    <text evidence="7">The sequence shown here is derived from an EMBL/GenBank/DDBJ whole genome shotgun (WGS) entry which is preliminary data.</text>
</comment>
<evidence type="ECO:0000313" key="8">
    <source>
        <dbReference type="Proteomes" id="UP001139516"/>
    </source>
</evidence>
<dbReference type="GO" id="GO:0004029">
    <property type="term" value="F:aldehyde dehydrogenase (NAD+) activity"/>
    <property type="evidence" value="ECO:0007669"/>
    <property type="project" value="TreeGrafter"/>
</dbReference>
<evidence type="ECO:0000256" key="2">
    <source>
        <dbReference type="ARBA" id="ARBA00023002"/>
    </source>
</evidence>
<dbReference type="Gene3D" id="3.40.605.10">
    <property type="entry name" value="Aldehyde Dehydrogenase, Chain A, domain 1"/>
    <property type="match status" value="1"/>
</dbReference>
<dbReference type="Gene3D" id="3.40.309.10">
    <property type="entry name" value="Aldehyde Dehydrogenase, Chain A, domain 2"/>
    <property type="match status" value="1"/>
</dbReference>
<feature type="domain" description="Aldehyde dehydrogenase" evidence="6">
    <location>
        <begin position="11"/>
        <end position="255"/>
    </location>
</feature>
<dbReference type="Proteomes" id="UP001139516">
    <property type="component" value="Unassembled WGS sequence"/>
</dbReference>
<dbReference type="GO" id="GO:0005737">
    <property type="term" value="C:cytoplasm"/>
    <property type="evidence" value="ECO:0007669"/>
    <property type="project" value="TreeGrafter"/>
</dbReference>
<evidence type="ECO:0000256" key="3">
    <source>
        <dbReference type="ARBA" id="ARBA00023027"/>
    </source>
</evidence>
<dbReference type="RefSeq" id="WP_248666984.1">
    <property type="nucleotide sequence ID" value="NZ_JALPRX010000040.1"/>
</dbReference>
<dbReference type="InterPro" id="IPR016160">
    <property type="entry name" value="Ald_DH_CS_CYS"/>
</dbReference>
<dbReference type="Pfam" id="PF00171">
    <property type="entry name" value="Aldedh"/>
    <property type="match status" value="2"/>
</dbReference>
<organism evidence="7 8">
    <name type="scientific">Roseomonas acroporae</name>
    <dbReference type="NCBI Taxonomy" id="2937791"/>
    <lineage>
        <taxon>Bacteria</taxon>
        <taxon>Pseudomonadati</taxon>
        <taxon>Pseudomonadota</taxon>
        <taxon>Alphaproteobacteria</taxon>
        <taxon>Acetobacterales</taxon>
        <taxon>Roseomonadaceae</taxon>
        <taxon>Roseomonas</taxon>
    </lineage>
</organism>
<feature type="active site" evidence="5">
    <location>
        <position position="201"/>
    </location>
</feature>
<dbReference type="InterPro" id="IPR015590">
    <property type="entry name" value="Aldehyde_DH_dom"/>
</dbReference>
<evidence type="ECO:0000256" key="5">
    <source>
        <dbReference type="PIRSR" id="PIRSR036492-1"/>
    </source>
</evidence>
<dbReference type="EMBL" id="JALPRX010000040">
    <property type="protein sequence ID" value="MCK8784858.1"/>
    <property type="molecule type" value="Genomic_DNA"/>
</dbReference>
<dbReference type="InterPro" id="IPR016161">
    <property type="entry name" value="Ald_DH/histidinol_DH"/>
</dbReference>
<dbReference type="PROSITE" id="PS00070">
    <property type="entry name" value="ALDEHYDE_DEHYDR_CYS"/>
    <property type="match status" value="1"/>
</dbReference>
<dbReference type="AlphaFoldDB" id="A0A9X2BTQ4"/>
<keyword evidence="8" id="KW-1185">Reference proteome</keyword>
<keyword evidence="3" id="KW-0520">NAD</keyword>
<dbReference type="InterPro" id="IPR012394">
    <property type="entry name" value="Aldehyde_DH_NAD(P)"/>
</dbReference>
<comment type="similarity">
    <text evidence="1 4">Belongs to the aldehyde dehydrogenase family.</text>
</comment>
<protein>
    <recommendedName>
        <fullName evidence="4">Aldehyde dehydrogenase</fullName>
    </recommendedName>
</protein>
<dbReference type="SUPFAM" id="SSF53720">
    <property type="entry name" value="ALDH-like"/>
    <property type="match status" value="1"/>
</dbReference>
<feature type="domain" description="Aldehyde dehydrogenase" evidence="6">
    <location>
        <begin position="297"/>
        <end position="403"/>
    </location>
</feature>
<keyword evidence="2 4" id="KW-0560">Oxidoreductase</keyword>
<sequence>MLREAAARAPLDLAQRRELLDRLRRALVERAGALVAALDADYGGRAAEETLLAEVLLVADAARHARRHLRRWARPRRVPVPLPFRPARAALEWVPKGVVGVMAPWNYPVQLALVPLVDALAAGNRVALKPSESAPRTAALLAALLDEALGPGIAATVTGGPEVAAEFARQPWDHLVFTGGTGTGRKVMAAAAEHLTPLTLELGGKCPALVLPGADLGTAARAILAGKALNAGQTCVAPDTALLVGHTTAAFAAACRATGPVPVETALLGPAQAARLARLSAGATLLPLDAPGGRGGLVLAEAPPDHPLHREEVFGPLLPLVALPGLDAALRWIGARPAPLAIYLFGATPAEEAAVAAATRSGALVAERCVDHVAWPSLAFGGVGGSGFGRYHGQAGFEEFSNRRARVRHGGWSLARLLDPPRGAGARRLVRWLVAQAGRG</sequence>
<evidence type="ECO:0000256" key="1">
    <source>
        <dbReference type="ARBA" id="ARBA00009986"/>
    </source>
</evidence>
<feature type="active site" evidence="5">
    <location>
        <position position="235"/>
    </location>
</feature>
<dbReference type="PIRSF" id="PIRSF036492">
    <property type="entry name" value="ALDH"/>
    <property type="match status" value="1"/>
</dbReference>